<evidence type="ECO:0000259" key="6">
    <source>
        <dbReference type="PROSITE" id="PS50111"/>
    </source>
</evidence>
<keyword evidence="8" id="KW-1185">Reference proteome</keyword>
<dbReference type="GO" id="GO:0007165">
    <property type="term" value="P:signal transduction"/>
    <property type="evidence" value="ECO:0007669"/>
    <property type="project" value="UniProtKB-KW"/>
</dbReference>
<dbReference type="SMART" id="SM00283">
    <property type="entry name" value="MA"/>
    <property type="match status" value="1"/>
</dbReference>
<dbReference type="GO" id="GO:0006935">
    <property type="term" value="P:chemotaxis"/>
    <property type="evidence" value="ECO:0007669"/>
    <property type="project" value="UniProtKB-ARBA"/>
</dbReference>
<dbReference type="InterPro" id="IPR004089">
    <property type="entry name" value="MCPsignal_dom"/>
</dbReference>
<gene>
    <name evidence="7" type="ORF">DFR31_0010</name>
</gene>
<feature type="coiled-coil region" evidence="4">
    <location>
        <begin position="245"/>
        <end position="272"/>
    </location>
</feature>
<reference evidence="7 8" key="1">
    <citation type="submission" date="2018-10" db="EMBL/GenBank/DDBJ databases">
        <title>Genomic Encyclopedia of Type Strains, Phase IV (KMG-IV): sequencing the most valuable type-strain genomes for metagenomic binning, comparative biology and taxonomic classification.</title>
        <authorList>
            <person name="Goeker M."/>
        </authorList>
    </citation>
    <scope>NUCLEOTIDE SEQUENCE [LARGE SCALE GENOMIC DNA]</scope>
    <source>
        <strain evidence="7 8">DSM 12769</strain>
    </source>
</reference>
<feature type="region of interest" description="Disordered" evidence="5">
    <location>
        <begin position="379"/>
        <end position="406"/>
    </location>
</feature>
<dbReference type="AlphaFoldDB" id="A0A498CD13"/>
<dbReference type="SUPFAM" id="SSF58104">
    <property type="entry name" value="Methyl-accepting chemotaxis protein (MCP) signaling domain"/>
    <property type="match status" value="1"/>
</dbReference>
<dbReference type="Proteomes" id="UP000275461">
    <property type="component" value="Unassembled WGS sequence"/>
</dbReference>
<protein>
    <submittedName>
        <fullName evidence="7">Methyl-accepting chemotaxis protein</fullName>
    </submittedName>
</protein>
<dbReference type="EMBL" id="RCDA01000001">
    <property type="protein sequence ID" value="RLK50121.1"/>
    <property type="molecule type" value="Genomic_DNA"/>
</dbReference>
<keyword evidence="2 3" id="KW-0807">Transducer</keyword>
<name>A0A498CD13_9GAMM</name>
<organism evidence="7 8">
    <name type="scientific">Alkalispirillum mobile</name>
    <dbReference type="NCBI Taxonomy" id="85925"/>
    <lineage>
        <taxon>Bacteria</taxon>
        <taxon>Pseudomonadati</taxon>
        <taxon>Pseudomonadota</taxon>
        <taxon>Gammaproteobacteria</taxon>
        <taxon>Chromatiales</taxon>
        <taxon>Ectothiorhodospiraceae</taxon>
        <taxon>Alkalispirillum</taxon>
    </lineage>
</organism>
<evidence type="ECO:0000256" key="3">
    <source>
        <dbReference type="PROSITE-ProRule" id="PRU00284"/>
    </source>
</evidence>
<keyword evidence="4" id="KW-0175">Coiled coil</keyword>
<feature type="domain" description="Methyl-accepting transducer" evidence="6">
    <location>
        <begin position="13"/>
        <end position="256"/>
    </location>
</feature>
<dbReference type="PANTHER" id="PTHR32089">
    <property type="entry name" value="METHYL-ACCEPTING CHEMOTAXIS PROTEIN MCPB"/>
    <property type="match status" value="1"/>
</dbReference>
<comment type="caution">
    <text evidence="7">The sequence shown here is derived from an EMBL/GenBank/DDBJ whole genome shotgun (WGS) entry which is preliminary data.</text>
</comment>
<evidence type="ECO:0000256" key="5">
    <source>
        <dbReference type="SAM" id="MobiDB-lite"/>
    </source>
</evidence>
<evidence type="ECO:0000256" key="4">
    <source>
        <dbReference type="SAM" id="Coils"/>
    </source>
</evidence>
<dbReference type="PROSITE" id="PS50111">
    <property type="entry name" value="CHEMOTAXIS_TRANSDUC_2"/>
    <property type="match status" value="1"/>
</dbReference>
<dbReference type="Pfam" id="PF00015">
    <property type="entry name" value="MCPsignal"/>
    <property type="match status" value="1"/>
</dbReference>
<comment type="subcellular location">
    <subcellularLocation>
        <location evidence="1">Membrane</location>
    </subcellularLocation>
</comment>
<dbReference type="GO" id="GO:0016020">
    <property type="term" value="C:membrane"/>
    <property type="evidence" value="ECO:0007669"/>
    <property type="project" value="UniProtKB-SubCell"/>
</dbReference>
<evidence type="ECO:0000313" key="8">
    <source>
        <dbReference type="Proteomes" id="UP000275461"/>
    </source>
</evidence>
<proteinExistence type="predicted"/>
<dbReference type="PANTHER" id="PTHR32089:SF112">
    <property type="entry name" value="LYSOZYME-LIKE PROTEIN-RELATED"/>
    <property type="match status" value="1"/>
</dbReference>
<evidence type="ECO:0000313" key="7">
    <source>
        <dbReference type="EMBL" id="RLK50121.1"/>
    </source>
</evidence>
<evidence type="ECO:0000256" key="2">
    <source>
        <dbReference type="ARBA" id="ARBA00023224"/>
    </source>
</evidence>
<dbReference type="Gene3D" id="1.10.287.950">
    <property type="entry name" value="Methyl-accepting chemotaxis protein"/>
    <property type="match status" value="1"/>
</dbReference>
<accession>A0A498CD13</accession>
<evidence type="ECO:0000256" key="1">
    <source>
        <dbReference type="ARBA" id="ARBA00004370"/>
    </source>
</evidence>
<sequence>MDHFSVIQQIAERTSGVGVEAVDIVNHIEHVAGLFRRQASIFSDLVGTARRMSEANDTVDQAARRAHDVAAKAGKDVERSRNTITHSLEQIRELAESVTHIEGQLGTLNEALQGVAQVANEISTIAKQTNLLALNATIEATRAGEVGRGFAVVAEHVKELAKQTADATAEIHQILEELTAIIERLIRRGAESTEKAQAVREGTHAIQEIMETVGSAMQDVDTESSRIHDSVGEIDQHCRKTVDGLEELTHEVQHANRALEEAEQRTEKLRHFTELLIRETAVEGVETVDTPYIRLAERLAAETAEAFEDGIQRGSVSKEALFDQNYQREADSDPARYTTASADFCDRVLPAVQEPALQHQRRVLSAFVCDVGGYVPAQSREAARAPSADDGAEPPRFHRRRLDSRETRAAARNRERFLLQTYRLELGGGHHALVKEVSVPIKVQGRHWGCQRLIYAAE</sequence>